<dbReference type="InterPro" id="IPR014048">
    <property type="entry name" value="MethylDNA_cys_MeTrfase_DNA-bd"/>
</dbReference>
<evidence type="ECO:0000256" key="4">
    <source>
        <dbReference type="ARBA" id="ARBA00022763"/>
    </source>
</evidence>
<name>A0A6B3L9Q1_9BACT</name>
<comment type="catalytic activity">
    <reaction evidence="1">
        <text>a 4-O-methyl-thymidine in DNA + L-cysteinyl-[protein] = a thymidine in DNA + S-methyl-L-cysteinyl-[protein]</text>
        <dbReference type="Rhea" id="RHEA:53428"/>
        <dbReference type="Rhea" id="RHEA-COMP:10131"/>
        <dbReference type="Rhea" id="RHEA-COMP:10132"/>
        <dbReference type="Rhea" id="RHEA-COMP:13555"/>
        <dbReference type="Rhea" id="RHEA-COMP:13556"/>
        <dbReference type="ChEBI" id="CHEBI:29950"/>
        <dbReference type="ChEBI" id="CHEBI:82612"/>
        <dbReference type="ChEBI" id="CHEBI:137386"/>
        <dbReference type="ChEBI" id="CHEBI:137387"/>
        <dbReference type="EC" id="2.1.1.63"/>
    </reaction>
</comment>
<evidence type="ECO:0000256" key="5">
    <source>
        <dbReference type="ARBA" id="ARBA00023204"/>
    </source>
</evidence>
<dbReference type="KEGG" id="soa:G3M56_003675"/>
<evidence type="ECO:0000259" key="7">
    <source>
        <dbReference type="Pfam" id="PF01035"/>
    </source>
</evidence>
<dbReference type="Pfam" id="PF01035">
    <property type="entry name" value="DNA_binding_1"/>
    <property type="match status" value="1"/>
</dbReference>
<protein>
    <submittedName>
        <fullName evidence="8">MGMT family protein</fullName>
    </submittedName>
</protein>
<dbReference type="InterPro" id="IPR001497">
    <property type="entry name" value="MethylDNA_cys_MeTrfase_AS"/>
</dbReference>
<dbReference type="Proteomes" id="UP000475117">
    <property type="component" value="Chromosome"/>
</dbReference>
<evidence type="ECO:0000256" key="1">
    <source>
        <dbReference type="ARBA" id="ARBA00001286"/>
    </source>
</evidence>
<evidence type="ECO:0000256" key="3">
    <source>
        <dbReference type="ARBA" id="ARBA00022679"/>
    </source>
</evidence>
<organism evidence="8 9">
    <name type="scientific">Sulfuriroseicoccus oceanibius</name>
    <dbReference type="NCBI Taxonomy" id="2707525"/>
    <lineage>
        <taxon>Bacteria</taxon>
        <taxon>Pseudomonadati</taxon>
        <taxon>Verrucomicrobiota</taxon>
        <taxon>Verrucomicrobiia</taxon>
        <taxon>Verrucomicrobiales</taxon>
        <taxon>Verrucomicrobiaceae</taxon>
        <taxon>Sulfuriroseicoccus</taxon>
    </lineage>
</organism>
<dbReference type="EMBL" id="CP066776">
    <property type="protein sequence ID" value="QQL46358.1"/>
    <property type="molecule type" value="Genomic_DNA"/>
</dbReference>
<dbReference type="Gene3D" id="1.10.10.10">
    <property type="entry name" value="Winged helix-like DNA-binding domain superfamily/Winged helix DNA-binding domain"/>
    <property type="match status" value="1"/>
</dbReference>
<dbReference type="SUPFAM" id="SSF46767">
    <property type="entry name" value="Methylated DNA-protein cysteine methyltransferase, C-terminal domain"/>
    <property type="match status" value="1"/>
</dbReference>
<keyword evidence="3" id="KW-0808">Transferase</keyword>
<dbReference type="PANTHER" id="PTHR10815">
    <property type="entry name" value="METHYLATED-DNA--PROTEIN-CYSTEINE METHYLTRANSFERASE"/>
    <property type="match status" value="1"/>
</dbReference>
<sequence length="121" mass="12938">MMEESERVTEFARRVYAACSAVPEGRVTSYGELAKAIGCGSARAVGQALRANPYAPDVPCHRVVRADGSLGGYLGETGGEQLRRKVELLAREGVRFDAGGRLIEPERLVTAANLIAHLPEA</sequence>
<keyword evidence="2" id="KW-0489">Methyltransferase</keyword>
<dbReference type="GO" id="GO:0006281">
    <property type="term" value="P:DNA repair"/>
    <property type="evidence" value="ECO:0007669"/>
    <property type="project" value="UniProtKB-KW"/>
</dbReference>
<dbReference type="InterPro" id="IPR036388">
    <property type="entry name" value="WH-like_DNA-bd_sf"/>
</dbReference>
<dbReference type="CDD" id="cd06445">
    <property type="entry name" value="ATase"/>
    <property type="match status" value="1"/>
</dbReference>
<feature type="domain" description="Methylated-DNA-[protein]-cysteine S-methyltransferase DNA binding" evidence="7">
    <location>
        <begin position="10"/>
        <end position="94"/>
    </location>
</feature>
<keyword evidence="9" id="KW-1185">Reference proteome</keyword>
<dbReference type="GO" id="GO:0032259">
    <property type="term" value="P:methylation"/>
    <property type="evidence" value="ECO:0007669"/>
    <property type="project" value="UniProtKB-KW"/>
</dbReference>
<dbReference type="InterPro" id="IPR036217">
    <property type="entry name" value="MethylDNA_cys_MeTrfase_DNAb"/>
</dbReference>
<comment type="catalytic activity">
    <reaction evidence="6">
        <text>a 6-O-methyl-2'-deoxyguanosine in DNA + L-cysteinyl-[protein] = S-methyl-L-cysteinyl-[protein] + a 2'-deoxyguanosine in DNA</text>
        <dbReference type="Rhea" id="RHEA:24000"/>
        <dbReference type="Rhea" id="RHEA-COMP:10131"/>
        <dbReference type="Rhea" id="RHEA-COMP:10132"/>
        <dbReference type="Rhea" id="RHEA-COMP:11367"/>
        <dbReference type="Rhea" id="RHEA-COMP:11368"/>
        <dbReference type="ChEBI" id="CHEBI:29950"/>
        <dbReference type="ChEBI" id="CHEBI:82612"/>
        <dbReference type="ChEBI" id="CHEBI:85445"/>
        <dbReference type="ChEBI" id="CHEBI:85448"/>
        <dbReference type="EC" id="2.1.1.63"/>
    </reaction>
</comment>
<gene>
    <name evidence="8" type="ORF">G3M56_003675</name>
</gene>
<dbReference type="PANTHER" id="PTHR10815:SF13">
    <property type="entry name" value="METHYLATED-DNA--PROTEIN-CYSTEINE METHYLTRANSFERASE"/>
    <property type="match status" value="1"/>
</dbReference>
<evidence type="ECO:0000313" key="8">
    <source>
        <dbReference type="EMBL" id="QQL46358.1"/>
    </source>
</evidence>
<dbReference type="AlphaFoldDB" id="A0A6B3L9Q1"/>
<keyword evidence="5" id="KW-0234">DNA repair</keyword>
<proteinExistence type="predicted"/>
<evidence type="ECO:0000256" key="6">
    <source>
        <dbReference type="ARBA" id="ARBA00049348"/>
    </source>
</evidence>
<dbReference type="NCBIfam" id="TIGR00589">
    <property type="entry name" value="ogt"/>
    <property type="match status" value="1"/>
</dbReference>
<keyword evidence="4" id="KW-0227">DNA damage</keyword>
<dbReference type="GO" id="GO:0003908">
    <property type="term" value="F:methylated-DNA-[protein]-cysteine S-methyltransferase activity"/>
    <property type="evidence" value="ECO:0007669"/>
    <property type="project" value="UniProtKB-EC"/>
</dbReference>
<evidence type="ECO:0000256" key="2">
    <source>
        <dbReference type="ARBA" id="ARBA00022603"/>
    </source>
</evidence>
<dbReference type="PROSITE" id="PS00374">
    <property type="entry name" value="MGMT"/>
    <property type="match status" value="1"/>
</dbReference>
<accession>A0A6B3L9Q1</accession>
<evidence type="ECO:0000313" key="9">
    <source>
        <dbReference type="Proteomes" id="UP000475117"/>
    </source>
</evidence>
<reference evidence="8 9" key="1">
    <citation type="submission" date="2020-12" db="EMBL/GenBank/DDBJ databases">
        <title>Sulforoseuscoccus oceanibium gen. nov., sp. nov., a representative of the phylum Verrucomicrobia with special cytoplasmic membrane, and proposal of Sulforoseuscoccusaceae fam. nov.</title>
        <authorList>
            <person name="Xi F."/>
        </authorList>
    </citation>
    <scope>NUCLEOTIDE SEQUENCE [LARGE SCALE GENOMIC DNA]</scope>
    <source>
        <strain evidence="8 9">T37</strain>
    </source>
</reference>